<dbReference type="NCBIfam" id="NF001503">
    <property type="entry name" value="PRK00349.1"/>
    <property type="match status" value="1"/>
</dbReference>
<dbReference type="Gene3D" id="1.10.8.280">
    <property type="entry name" value="ABC transporter ATPase domain-like"/>
    <property type="match status" value="1"/>
</dbReference>
<evidence type="ECO:0000256" key="12">
    <source>
        <dbReference type="ARBA" id="ARBA00023125"/>
    </source>
</evidence>
<proteinExistence type="inferred from homology"/>
<evidence type="ECO:0000256" key="6">
    <source>
        <dbReference type="ARBA" id="ARBA00022763"/>
    </source>
</evidence>
<evidence type="ECO:0000313" key="20">
    <source>
        <dbReference type="EMBL" id="SMD11149.1"/>
    </source>
</evidence>
<dbReference type="CDD" id="cd03270">
    <property type="entry name" value="ABC_UvrA_I"/>
    <property type="match status" value="1"/>
</dbReference>
<dbReference type="FunFam" id="1.20.1580.10:FF:000001">
    <property type="entry name" value="UvrABC system protein A"/>
    <property type="match status" value="2"/>
</dbReference>
<dbReference type="PROSITE" id="PS50893">
    <property type="entry name" value="ABC_TRANSPORTER_2"/>
    <property type="match status" value="1"/>
</dbReference>
<dbReference type="HAMAP" id="MF_00205">
    <property type="entry name" value="UvrA"/>
    <property type="match status" value="1"/>
</dbReference>
<dbReference type="InterPro" id="IPR017871">
    <property type="entry name" value="ABC_transporter-like_CS"/>
</dbReference>
<dbReference type="GO" id="GO:0005737">
    <property type="term" value="C:cytoplasm"/>
    <property type="evidence" value="ECO:0007669"/>
    <property type="project" value="UniProtKB-SubCell"/>
</dbReference>
<gene>
    <name evidence="18" type="primary">uvrA</name>
    <name evidence="20" type="ORF">SAMN05660733_04224</name>
</gene>
<organism evidence="20 21">
    <name type="scientific">Lentzea albidocapillata</name>
    <dbReference type="NCBI Taxonomy" id="40571"/>
    <lineage>
        <taxon>Bacteria</taxon>
        <taxon>Bacillati</taxon>
        <taxon>Actinomycetota</taxon>
        <taxon>Actinomycetes</taxon>
        <taxon>Pseudonocardiales</taxon>
        <taxon>Pseudonocardiaceae</taxon>
        <taxon>Lentzea</taxon>
    </lineage>
</organism>
<dbReference type="InterPro" id="IPR027417">
    <property type="entry name" value="P-loop_NTPase"/>
</dbReference>
<evidence type="ECO:0000256" key="7">
    <source>
        <dbReference type="ARBA" id="ARBA00022769"/>
    </source>
</evidence>
<dbReference type="GO" id="GO:0003677">
    <property type="term" value="F:DNA binding"/>
    <property type="evidence" value="ECO:0007669"/>
    <property type="project" value="UniProtKB-UniRule"/>
</dbReference>
<evidence type="ECO:0000256" key="2">
    <source>
        <dbReference type="ARBA" id="ARBA00022490"/>
    </source>
</evidence>
<keyword evidence="13 18" id="KW-0234">DNA repair</keyword>
<evidence type="ECO:0000256" key="14">
    <source>
        <dbReference type="ARBA" id="ARBA00023236"/>
    </source>
</evidence>
<keyword evidence="7 18" id="KW-0228">DNA excision</keyword>
<dbReference type="Gene3D" id="1.20.1580.10">
    <property type="entry name" value="ABC transporter ATPase like domain"/>
    <property type="match status" value="3"/>
</dbReference>
<evidence type="ECO:0000256" key="17">
    <source>
        <dbReference type="ARBA" id="ARBA00042156"/>
    </source>
</evidence>
<dbReference type="Gene3D" id="3.40.50.300">
    <property type="entry name" value="P-loop containing nucleotide triphosphate hydrolases"/>
    <property type="match status" value="3"/>
</dbReference>
<dbReference type="InterPro" id="IPR003439">
    <property type="entry name" value="ABC_transporter-like_ATP-bd"/>
</dbReference>
<dbReference type="GO" id="GO:0009381">
    <property type="term" value="F:excinuclease ABC activity"/>
    <property type="evidence" value="ECO:0007669"/>
    <property type="project" value="UniProtKB-UniRule"/>
</dbReference>
<dbReference type="Gene3D" id="3.30.190.20">
    <property type="match status" value="1"/>
</dbReference>
<dbReference type="Pfam" id="PF17760">
    <property type="entry name" value="UvrA_inter"/>
    <property type="match status" value="1"/>
</dbReference>
<evidence type="ECO:0000256" key="8">
    <source>
        <dbReference type="ARBA" id="ARBA00022771"/>
    </source>
</evidence>
<keyword evidence="21" id="KW-1185">Reference proteome</keyword>
<keyword evidence="2 18" id="KW-0963">Cytoplasm</keyword>
<dbReference type="PANTHER" id="PTHR43152">
    <property type="entry name" value="UVRABC SYSTEM PROTEIN A"/>
    <property type="match status" value="1"/>
</dbReference>
<feature type="domain" description="ABC transporter" evidence="19">
    <location>
        <begin position="625"/>
        <end position="959"/>
    </location>
</feature>
<reference evidence="21" key="1">
    <citation type="submission" date="2017-04" db="EMBL/GenBank/DDBJ databases">
        <authorList>
            <person name="Varghese N."/>
            <person name="Submissions S."/>
        </authorList>
    </citation>
    <scope>NUCLEOTIDE SEQUENCE [LARGE SCALE GENOMIC DNA]</scope>
    <source>
        <strain evidence="21">DSM 44073</strain>
    </source>
</reference>
<dbReference type="Pfam" id="PF17755">
    <property type="entry name" value="UvrA_DNA-bind"/>
    <property type="match status" value="1"/>
</dbReference>
<keyword evidence="8 18" id="KW-0863">Zinc-finger</keyword>
<keyword evidence="4 18" id="KW-0677">Repeat</keyword>
<evidence type="ECO:0000256" key="10">
    <source>
        <dbReference type="ARBA" id="ARBA00022840"/>
    </source>
</evidence>
<accession>A0A1W2EN77</accession>
<evidence type="ECO:0000256" key="15">
    <source>
        <dbReference type="ARBA" id="ARBA00038000"/>
    </source>
</evidence>
<dbReference type="FunFam" id="1.20.1580.10:FF:000002">
    <property type="entry name" value="UvrABC system protein A"/>
    <property type="match status" value="1"/>
</dbReference>
<evidence type="ECO:0000313" key="21">
    <source>
        <dbReference type="Proteomes" id="UP000192840"/>
    </source>
</evidence>
<name>A0A1W2EN77_9PSEU</name>
<evidence type="ECO:0000256" key="1">
    <source>
        <dbReference type="ARBA" id="ARBA00004496"/>
    </source>
</evidence>
<dbReference type="InterPro" id="IPR041102">
    <property type="entry name" value="UvrA_inter"/>
</dbReference>
<evidence type="ECO:0000256" key="5">
    <source>
        <dbReference type="ARBA" id="ARBA00022741"/>
    </source>
</evidence>
<dbReference type="STRING" id="40571.SAMN05660733_04224"/>
<dbReference type="GO" id="GO:0005524">
    <property type="term" value="F:ATP binding"/>
    <property type="evidence" value="ECO:0007669"/>
    <property type="project" value="UniProtKB-UniRule"/>
</dbReference>
<evidence type="ECO:0000259" key="19">
    <source>
        <dbReference type="PROSITE" id="PS50893"/>
    </source>
</evidence>
<evidence type="ECO:0000256" key="3">
    <source>
        <dbReference type="ARBA" id="ARBA00022723"/>
    </source>
</evidence>
<feature type="binding site" evidence="18">
    <location>
        <begin position="44"/>
        <end position="51"/>
    </location>
    <ligand>
        <name>ATP</name>
        <dbReference type="ChEBI" id="CHEBI:30616"/>
    </ligand>
</feature>
<evidence type="ECO:0000256" key="13">
    <source>
        <dbReference type="ARBA" id="ARBA00023204"/>
    </source>
</evidence>
<dbReference type="GO" id="GO:0016887">
    <property type="term" value="F:ATP hydrolysis activity"/>
    <property type="evidence" value="ECO:0007669"/>
    <property type="project" value="InterPro"/>
</dbReference>
<evidence type="ECO:0000256" key="16">
    <source>
        <dbReference type="ARBA" id="ARBA00039316"/>
    </source>
</evidence>
<dbReference type="Proteomes" id="UP000192840">
    <property type="component" value="Unassembled WGS sequence"/>
</dbReference>
<dbReference type="GO" id="GO:0009432">
    <property type="term" value="P:SOS response"/>
    <property type="evidence" value="ECO:0007669"/>
    <property type="project" value="UniProtKB-UniRule"/>
</dbReference>
<feature type="zinc finger region" description="C4-type" evidence="18">
    <location>
        <begin position="762"/>
        <end position="788"/>
    </location>
</feature>
<keyword evidence="11 18" id="KW-0267">Excision nuclease</keyword>
<keyword evidence="6 18" id="KW-0227">DNA damage</keyword>
<evidence type="ECO:0000256" key="11">
    <source>
        <dbReference type="ARBA" id="ARBA00022881"/>
    </source>
</evidence>
<dbReference type="PANTHER" id="PTHR43152:SF3">
    <property type="entry name" value="UVRABC SYSTEM PROTEIN A"/>
    <property type="match status" value="1"/>
</dbReference>
<comment type="subunit">
    <text evidence="18">Forms a heterotetramer with UvrB during the search for lesions.</text>
</comment>
<keyword evidence="14 18" id="KW-0742">SOS response</keyword>
<dbReference type="InterPro" id="IPR041552">
    <property type="entry name" value="UvrA_DNA-bd"/>
</dbReference>
<comment type="subcellular location">
    <subcellularLocation>
        <location evidence="1 18">Cytoplasm</location>
    </subcellularLocation>
</comment>
<comment type="function">
    <text evidence="18">The UvrABC repair system catalyzes the recognition and processing of DNA lesions. UvrA is an ATPase and a DNA-binding protein. A damage recognition complex composed of 2 UvrA and 2 UvrB subunits scans DNA for abnormalities. When the presence of a lesion has been verified by UvrB, the UvrA molecules dissociate.</text>
</comment>
<dbReference type="eggNOG" id="COG0178">
    <property type="taxonomic scope" value="Bacteria"/>
</dbReference>
<dbReference type="PROSITE" id="PS00211">
    <property type="entry name" value="ABC_TRANSPORTER_1"/>
    <property type="match status" value="2"/>
</dbReference>
<keyword evidence="9 18" id="KW-0862">Zinc</keyword>
<comment type="similarity">
    <text evidence="15 18">Belongs to the ABC transporter superfamily. UvrA family.</text>
</comment>
<evidence type="ECO:0000256" key="9">
    <source>
        <dbReference type="ARBA" id="ARBA00022833"/>
    </source>
</evidence>
<dbReference type="SUPFAM" id="SSF52540">
    <property type="entry name" value="P-loop containing nucleoside triphosphate hydrolases"/>
    <property type="match status" value="2"/>
</dbReference>
<comment type="caution">
    <text evidence="18">Lacks conserved residue(s) required for the propagation of feature annotation.</text>
</comment>
<dbReference type="NCBIfam" id="TIGR00630">
    <property type="entry name" value="uvra"/>
    <property type="match status" value="1"/>
</dbReference>
<dbReference type="GO" id="GO:0009380">
    <property type="term" value="C:excinuclease repair complex"/>
    <property type="evidence" value="ECO:0007669"/>
    <property type="project" value="InterPro"/>
</dbReference>
<dbReference type="EMBL" id="FWYC01000010">
    <property type="protein sequence ID" value="SMD11149.1"/>
    <property type="molecule type" value="Genomic_DNA"/>
</dbReference>
<dbReference type="GO" id="GO:0008270">
    <property type="term" value="F:zinc ion binding"/>
    <property type="evidence" value="ECO:0007669"/>
    <property type="project" value="UniProtKB-UniRule"/>
</dbReference>
<keyword evidence="3 18" id="KW-0479">Metal-binding</keyword>
<dbReference type="InterPro" id="IPR004602">
    <property type="entry name" value="UvrA"/>
</dbReference>
<dbReference type="AlphaFoldDB" id="A0A1W2EN77"/>
<sequence length="971" mass="106621">MSDPPIAAEGTPVADRLVVRGAREHNLRGVDIDLPRDSLIVFTGLSGSGKSSLAFDTIFAEGQRRYVESLSAYARQFLGQMDKPDVDFIEGLSPAVSIDQKSTSRNPRSTVGTITEVYDYLRLLYARAGKPHCPQCGEAIGKQTPQEIVDQVLAMEQGTKFQVLAPVIRGRKGEYLDLFQNLQTQGYSRAKVDGVVYALAEVPKLKKQEKHHIAVVIDRLSVKSSSKQRLTDSVETALRLADGLVELEFVDVPETDPKRIRGFSENLACPNGHPLAIEDLEPRSFSFNSPYGACVVCTGIGVRKEVDPELVVTDDELSLEEGAIAPWAGGQTAEYFTRLLQSLGEAIGYRMDTQWRHLPAKAQKAILHGIDEQVHVRYKNRYGRERSYYANYEGVIPFLERRQEQTESDYMREKYEGYMREVPCPACAGTRLKPEILAVTLHHGKKGDRSIAEVCAMSVSECSDFLDGLKLGKRESMIAGAVLKEIQARLHFLLDVGLDYLSLDRASGTLSGGEAQRIRLATQIGSGLVGVLYVLDEPSIGLHQRDNHRLIETLTRLRNLGNTLIVVEHDEDTIRASDWVVDIGPGAGEHGGKVVHSGPYKKLLTNKESITGAYLSGRKSIPMPAKRRKIDKKRQLTVVGAREHNLRGIDVSFPLGTLTAVTGVSGSGKSTLVNDILATVLANKLNGARQVPGRHTRINGLNEVDKLVRVDQSPIGRTPRSNPATYTGVFDHVRKLFAATTEAKVRGYQPGRFSFNVKGGRCEACAGDGTIKIEMNFLPDVYVPCEVCKGARYNRETLEVHYKGKTISEVLDMPIEEAATFFEPINAIYRHLRTLVEVGLGYVRLGQPAPTLSGGEAQRVKLASELQKRSTGKTVYILDEPTTGLHFEDIRKLLGVINGLVDKGNSVIVIEHNLDVIKTSDWIVDMGPEGGSGGGMVVAEGTPEQVSQVEKSYTGQFLLQVLENEEVSAAG</sequence>
<protein>
    <recommendedName>
        <fullName evidence="16 18">UvrABC system protein A</fullName>
        <shortName evidence="18">UvrA protein</shortName>
    </recommendedName>
    <alternativeName>
        <fullName evidence="17 18">Excinuclease ABC subunit A</fullName>
    </alternativeName>
</protein>
<dbReference type="CDD" id="cd03271">
    <property type="entry name" value="ABC_UvrA_II"/>
    <property type="match status" value="1"/>
</dbReference>
<dbReference type="GO" id="GO:0006289">
    <property type="term" value="P:nucleotide-excision repair"/>
    <property type="evidence" value="ECO:0007669"/>
    <property type="project" value="UniProtKB-UniRule"/>
</dbReference>
<keyword evidence="10 18" id="KW-0067">ATP-binding</keyword>
<feature type="binding site" evidence="18">
    <location>
        <begin position="663"/>
        <end position="670"/>
    </location>
    <ligand>
        <name>ATP</name>
        <dbReference type="ChEBI" id="CHEBI:30616"/>
    </ligand>
</feature>
<keyword evidence="12 18" id="KW-0238">DNA-binding</keyword>
<evidence type="ECO:0000256" key="4">
    <source>
        <dbReference type="ARBA" id="ARBA00022737"/>
    </source>
</evidence>
<keyword evidence="5 18" id="KW-0547">Nucleotide-binding</keyword>
<evidence type="ECO:0000256" key="18">
    <source>
        <dbReference type="HAMAP-Rule" id="MF_00205"/>
    </source>
</evidence>